<dbReference type="PANTHER" id="PTHR23511:SF34">
    <property type="entry name" value="SYNAPTIC VESICLE GLYCOPROTEIN 2"/>
    <property type="match status" value="1"/>
</dbReference>
<dbReference type="PROSITE" id="PS00217">
    <property type="entry name" value="SUGAR_TRANSPORT_2"/>
    <property type="match status" value="1"/>
</dbReference>
<feature type="transmembrane region" description="Helical" evidence="6">
    <location>
        <begin position="106"/>
        <end position="123"/>
    </location>
</feature>
<feature type="transmembrane region" description="Helical" evidence="6">
    <location>
        <begin position="67"/>
        <end position="91"/>
    </location>
</feature>
<evidence type="ECO:0000256" key="2">
    <source>
        <dbReference type="ARBA" id="ARBA00022448"/>
    </source>
</evidence>
<dbReference type="HOGENOM" id="CLU_001265_46_15_1"/>
<feature type="transmembrane region" description="Helical" evidence="6">
    <location>
        <begin position="392"/>
        <end position="411"/>
    </location>
</feature>
<dbReference type="Gene3D" id="1.20.1250.20">
    <property type="entry name" value="MFS general substrate transporter like domains"/>
    <property type="match status" value="1"/>
</dbReference>
<sequence length="508" mass="55694">MHTFTCLAEVMRDRSASWMVFEHVSASVQGNLGCFLEYSNSGQLDRSQTGHGYEEAINATGYGKFHYLLLALCGWALSSDAIEILCISFVLPSATCELNLSDSDKGLLNSCMFLGMMFGGYLWGTLADFRGRRAVLLWSLALNAVGGLSSSFAQEFWLFALLRFVSGIGVGGSMPVIFSYYCEFQPKEKRGSMISLLATFWMCGNIAAAGLAWIVIPQHFGISTPTFSYDSWRVYLALCILPSATSAFIFVLMPESPRFLMQMGKEQEALRVFQRVYASNHGCSGDQYPAFSTTVELFQPPMRTITILMITIFFVLSYGYYGLFLWFPELFQRMALYGGTPCDIGETNGTIVIDKCAPVDDSVYFNGFLTALSNLPGNIFTLLVIDRIGRKPLLVSSMLISGLSVFFIYLLKTQRDSIIMSCIFGGVSVIGWNTLDVLSVELFPTHLRSTANGALSGLGRVAAILGNVTFGELVGAHCAVPMILVASLLSFGGLMALKLPNTTRQDLS</sequence>
<accession>X1ZMR5</accession>
<evidence type="ECO:0000256" key="6">
    <source>
        <dbReference type="SAM" id="Phobius"/>
    </source>
</evidence>
<evidence type="ECO:0000313" key="9">
    <source>
        <dbReference type="Proteomes" id="UP000014760"/>
    </source>
</evidence>
<feature type="transmembrane region" description="Helical" evidence="6">
    <location>
        <begin position="159"/>
        <end position="182"/>
    </location>
</feature>
<dbReference type="InterPro" id="IPR005829">
    <property type="entry name" value="Sugar_transporter_CS"/>
</dbReference>
<feature type="domain" description="Major facilitator superfamily (MFS) profile" evidence="7">
    <location>
        <begin position="67"/>
        <end position="504"/>
    </location>
</feature>
<reference evidence="9" key="1">
    <citation type="submission" date="2012-12" db="EMBL/GenBank/DDBJ databases">
        <authorList>
            <person name="Hellsten U."/>
            <person name="Grimwood J."/>
            <person name="Chapman J.A."/>
            <person name="Shapiro H."/>
            <person name="Aerts A."/>
            <person name="Otillar R.P."/>
            <person name="Terry A.Y."/>
            <person name="Boore J.L."/>
            <person name="Simakov O."/>
            <person name="Marletaz F."/>
            <person name="Cho S.-J."/>
            <person name="Edsinger-Gonzales E."/>
            <person name="Havlak P."/>
            <person name="Kuo D.-H."/>
            <person name="Larsson T."/>
            <person name="Lv J."/>
            <person name="Arendt D."/>
            <person name="Savage R."/>
            <person name="Osoegawa K."/>
            <person name="de Jong P."/>
            <person name="Lindberg D.R."/>
            <person name="Seaver E.C."/>
            <person name="Weisblat D.A."/>
            <person name="Putnam N.H."/>
            <person name="Grigoriev I.V."/>
            <person name="Rokhsar D.S."/>
        </authorList>
    </citation>
    <scope>NUCLEOTIDE SEQUENCE</scope>
    <source>
        <strain evidence="9">I ESC-2004</strain>
    </source>
</reference>
<dbReference type="GO" id="GO:0022857">
    <property type="term" value="F:transmembrane transporter activity"/>
    <property type="evidence" value="ECO:0007669"/>
    <property type="project" value="InterPro"/>
</dbReference>
<feature type="transmembrane region" description="Helical" evidence="6">
    <location>
        <begin position="474"/>
        <end position="497"/>
    </location>
</feature>
<evidence type="ECO:0000259" key="7">
    <source>
        <dbReference type="PROSITE" id="PS50850"/>
    </source>
</evidence>
<evidence type="ECO:0000313" key="8">
    <source>
        <dbReference type="EnsemblMetazoa" id="CapteP18946"/>
    </source>
</evidence>
<comment type="subcellular location">
    <subcellularLocation>
        <location evidence="1">Membrane</location>
        <topology evidence="1">Multi-pass membrane protein</topology>
    </subcellularLocation>
</comment>
<feature type="transmembrane region" description="Helical" evidence="6">
    <location>
        <begin position="135"/>
        <end position="153"/>
    </location>
</feature>
<reference evidence="8" key="3">
    <citation type="submission" date="2015-06" db="UniProtKB">
        <authorList>
            <consortium name="EnsemblMetazoa"/>
        </authorList>
    </citation>
    <scope>IDENTIFICATION</scope>
</reference>
<feature type="transmembrane region" description="Helical" evidence="6">
    <location>
        <begin position="234"/>
        <end position="253"/>
    </location>
</feature>
<feature type="transmembrane region" description="Helical" evidence="6">
    <location>
        <begin position="363"/>
        <end position="385"/>
    </location>
</feature>
<evidence type="ECO:0000256" key="4">
    <source>
        <dbReference type="ARBA" id="ARBA00022989"/>
    </source>
</evidence>
<dbReference type="InterPro" id="IPR020846">
    <property type="entry name" value="MFS_dom"/>
</dbReference>
<feature type="transmembrane region" description="Helical" evidence="6">
    <location>
        <begin position="305"/>
        <end position="327"/>
    </location>
</feature>
<keyword evidence="3 6" id="KW-0812">Transmembrane</keyword>
<dbReference type="EMBL" id="AMQN01010474">
    <property type="status" value="NOT_ANNOTATED_CDS"/>
    <property type="molecule type" value="Genomic_DNA"/>
</dbReference>
<dbReference type="AlphaFoldDB" id="X1ZMR5"/>
<evidence type="ECO:0000256" key="5">
    <source>
        <dbReference type="ARBA" id="ARBA00023136"/>
    </source>
</evidence>
<dbReference type="PROSITE" id="PS50850">
    <property type="entry name" value="MFS"/>
    <property type="match status" value="1"/>
</dbReference>
<evidence type="ECO:0000256" key="3">
    <source>
        <dbReference type="ARBA" id="ARBA00022692"/>
    </source>
</evidence>
<evidence type="ECO:0000256" key="1">
    <source>
        <dbReference type="ARBA" id="ARBA00004141"/>
    </source>
</evidence>
<feature type="transmembrane region" description="Helical" evidence="6">
    <location>
        <begin position="194"/>
        <end position="214"/>
    </location>
</feature>
<proteinExistence type="predicted"/>
<dbReference type="PANTHER" id="PTHR23511">
    <property type="entry name" value="SYNAPTIC VESICLE GLYCOPROTEIN 2"/>
    <property type="match status" value="1"/>
</dbReference>
<keyword evidence="4 6" id="KW-1133">Transmembrane helix</keyword>
<organism evidence="8 9">
    <name type="scientific">Capitella teleta</name>
    <name type="common">Polychaete worm</name>
    <dbReference type="NCBI Taxonomy" id="283909"/>
    <lineage>
        <taxon>Eukaryota</taxon>
        <taxon>Metazoa</taxon>
        <taxon>Spiralia</taxon>
        <taxon>Lophotrochozoa</taxon>
        <taxon>Annelida</taxon>
        <taxon>Polychaeta</taxon>
        <taxon>Sedentaria</taxon>
        <taxon>Scolecida</taxon>
        <taxon>Capitellidae</taxon>
        <taxon>Capitella</taxon>
    </lineage>
</organism>
<protein>
    <recommendedName>
        <fullName evidence="7">Major facilitator superfamily (MFS) profile domain-containing protein</fullName>
    </recommendedName>
</protein>
<dbReference type="GO" id="GO:0016020">
    <property type="term" value="C:membrane"/>
    <property type="evidence" value="ECO:0007669"/>
    <property type="project" value="UniProtKB-SubCell"/>
</dbReference>
<reference evidence="9" key="2">
    <citation type="journal article" date="2013" name="Nature">
        <title>Insights into bilaterian evolution from three spiralian genomes.</title>
        <authorList>
            <person name="Simakov O."/>
            <person name="Marletaz F."/>
            <person name="Cho S.J."/>
            <person name="Edsinger-Gonzales E."/>
            <person name="Havlak P."/>
            <person name="Hellsten U."/>
            <person name="Kuo D.H."/>
            <person name="Larsson T."/>
            <person name="Lv J."/>
            <person name="Arendt D."/>
            <person name="Savage R."/>
            <person name="Osoegawa K."/>
            <person name="de Jong P."/>
            <person name="Grimwood J."/>
            <person name="Chapman J.A."/>
            <person name="Shapiro H."/>
            <person name="Aerts A."/>
            <person name="Otillar R.P."/>
            <person name="Terry A.Y."/>
            <person name="Boore J.L."/>
            <person name="Grigoriev I.V."/>
            <person name="Lindberg D.R."/>
            <person name="Seaver E.C."/>
            <person name="Weisblat D.A."/>
            <person name="Putnam N.H."/>
            <person name="Rokhsar D.S."/>
        </authorList>
    </citation>
    <scope>NUCLEOTIDE SEQUENCE</scope>
    <source>
        <strain evidence="9">I ESC-2004</strain>
    </source>
</reference>
<keyword evidence="2" id="KW-0813">Transport</keyword>
<dbReference type="EnsemblMetazoa" id="CapteT18946">
    <property type="protein sequence ID" value="CapteP18946"/>
    <property type="gene ID" value="CapteG18946"/>
</dbReference>
<dbReference type="InterPro" id="IPR036259">
    <property type="entry name" value="MFS_trans_sf"/>
</dbReference>
<keyword evidence="9" id="KW-1185">Reference proteome</keyword>
<dbReference type="Proteomes" id="UP000014760">
    <property type="component" value="Unassembled WGS sequence"/>
</dbReference>
<name>X1ZMR5_CAPTE</name>
<dbReference type="InterPro" id="IPR011701">
    <property type="entry name" value="MFS"/>
</dbReference>
<keyword evidence="5 6" id="KW-0472">Membrane</keyword>
<dbReference type="SUPFAM" id="SSF103473">
    <property type="entry name" value="MFS general substrate transporter"/>
    <property type="match status" value="1"/>
</dbReference>
<dbReference type="OMA" id="RFQIEFH"/>
<dbReference type="Pfam" id="PF07690">
    <property type="entry name" value="MFS_1"/>
    <property type="match status" value="1"/>
</dbReference>
<dbReference type="PROSITE" id="PS00216">
    <property type="entry name" value="SUGAR_TRANSPORT_1"/>
    <property type="match status" value="1"/>
</dbReference>